<protein>
    <submittedName>
        <fullName evidence="1">Uncharacterized protein</fullName>
    </submittedName>
</protein>
<evidence type="ECO:0000313" key="2">
    <source>
        <dbReference type="Proteomes" id="UP001597068"/>
    </source>
</evidence>
<gene>
    <name evidence="1" type="ORF">ACFQ04_16460</name>
</gene>
<organism evidence="1 2">
    <name type="scientific">Williamsia deligens</name>
    <dbReference type="NCBI Taxonomy" id="321325"/>
    <lineage>
        <taxon>Bacteria</taxon>
        <taxon>Bacillati</taxon>
        <taxon>Actinomycetota</taxon>
        <taxon>Actinomycetes</taxon>
        <taxon>Mycobacteriales</taxon>
        <taxon>Nocardiaceae</taxon>
        <taxon>Williamsia</taxon>
    </lineage>
</organism>
<evidence type="ECO:0000313" key="1">
    <source>
        <dbReference type="EMBL" id="MFD0927334.1"/>
    </source>
</evidence>
<dbReference type="Proteomes" id="UP001597068">
    <property type="component" value="Unassembled WGS sequence"/>
</dbReference>
<proteinExistence type="predicted"/>
<dbReference type="EMBL" id="JBHTIL010000004">
    <property type="protein sequence ID" value="MFD0927334.1"/>
    <property type="molecule type" value="Genomic_DNA"/>
</dbReference>
<keyword evidence="2" id="KW-1185">Reference proteome</keyword>
<comment type="caution">
    <text evidence="1">The sequence shown here is derived from an EMBL/GenBank/DDBJ whole genome shotgun (WGS) entry which is preliminary data.</text>
</comment>
<reference evidence="2" key="1">
    <citation type="journal article" date="2019" name="Int. J. Syst. Evol. Microbiol.">
        <title>The Global Catalogue of Microorganisms (GCM) 10K type strain sequencing project: providing services to taxonomists for standard genome sequencing and annotation.</title>
        <authorList>
            <consortium name="The Broad Institute Genomics Platform"/>
            <consortium name="The Broad Institute Genome Sequencing Center for Infectious Disease"/>
            <person name="Wu L."/>
            <person name="Ma J."/>
        </authorList>
    </citation>
    <scope>NUCLEOTIDE SEQUENCE [LARGE SCALE GENOMIC DNA]</scope>
    <source>
        <strain evidence="2">CCUG 50873</strain>
    </source>
</reference>
<sequence>MGTAVVLLVVAGRLLVPLLIPRFPVPAIVAALVLDAIDQTVFQQVPGLDISGYQSYDKALDVYYLAIAYLSTLQNWSDPAAFGIARFLFYYRLVGVVAFEYSSSRWLLLVFPNTFEYFFIAYELIRCRWAPTRLGHRTLLAMAVGIWVVVKLPQEWWLHVAELDVTDEVKTTILGADIDDS</sequence>
<dbReference type="RefSeq" id="WP_253649143.1">
    <property type="nucleotide sequence ID" value="NZ_BAAAMO010000005.1"/>
</dbReference>
<name>A0ABW3GAL8_9NOCA</name>
<accession>A0ABW3GAL8</accession>